<keyword evidence="1" id="KW-0812">Transmembrane</keyword>
<keyword evidence="1" id="KW-1133">Transmembrane helix</keyword>
<feature type="non-terminal residue" evidence="4">
    <location>
        <position position="109"/>
    </location>
</feature>
<dbReference type="AlphaFoldDB" id="A0A6A4YQY5"/>
<evidence type="ECO:0000313" key="3">
    <source>
        <dbReference type="EMBL" id="KAF0692243.1"/>
    </source>
</evidence>
<comment type="caution">
    <text evidence="4">The sequence shown here is derived from an EMBL/GenBank/DDBJ whole genome shotgun (WGS) entry which is preliminary data.</text>
</comment>
<proteinExistence type="predicted"/>
<dbReference type="GO" id="GO:0016020">
    <property type="term" value="C:membrane"/>
    <property type="evidence" value="ECO:0007669"/>
    <property type="project" value="TreeGrafter"/>
</dbReference>
<name>A0A6A4YQY5_9STRA</name>
<dbReference type="OrthoDB" id="207378at2759"/>
<feature type="domain" description="Acyltransferase 3" evidence="2">
    <location>
        <begin position="39"/>
        <end position="107"/>
    </location>
</feature>
<keyword evidence="1" id="KW-0472">Membrane</keyword>
<dbReference type="GO" id="GO:0000271">
    <property type="term" value="P:polysaccharide biosynthetic process"/>
    <property type="evidence" value="ECO:0007669"/>
    <property type="project" value="TreeGrafter"/>
</dbReference>
<dbReference type="PANTHER" id="PTHR23028:SF53">
    <property type="entry name" value="ACYL_TRANSF_3 DOMAIN-CONTAINING PROTEIN"/>
    <property type="match status" value="1"/>
</dbReference>
<gene>
    <name evidence="4" type="ORF">As57867_010888</name>
    <name evidence="3" type="ORF">As57867_016601</name>
</gene>
<evidence type="ECO:0000259" key="2">
    <source>
        <dbReference type="Pfam" id="PF01757"/>
    </source>
</evidence>
<dbReference type="EMBL" id="VJMH01005239">
    <property type="protein sequence ID" value="KAF0698443.1"/>
    <property type="molecule type" value="Genomic_DNA"/>
</dbReference>
<dbReference type="InterPro" id="IPR002656">
    <property type="entry name" value="Acyl_transf_3_dom"/>
</dbReference>
<accession>A0A6A4YQY5</accession>
<dbReference type="EMBL" id="VJMH01005915">
    <property type="protein sequence ID" value="KAF0692243.1"/>
    <property type="molecule type" value="Genomic_DNA"/>
</dbReference>
<dbReference type="GO" id="GO:0016747">
    <property type="term" value="F:acyltransferase activity, transferring groups other than amino-acyl groups"/>
    <property type="evidence" value="ECO:0007669"/>
    <property type="project" value="InterPro"/>
</dbReference>
<feature type="transmembrane region" description="Helical" evidence="1">
    <location>
        <begin position="64"/>
        <end position="84"/>
    </location>
</feature>
<protein>
    <recommendedName>
        <fullName evidence="2">Acyltransferase 3 domain-containing protein</fullName>
    </recommendedName>
</protein>
<dbReference type="InterPro" id="IPR050879">
    <property type="entry name" value="Acyltransferase_3"/>
</dbReference>
<organism evidence="4">
    <name type="scientific">Aphanomyces stellatus</name>
    <dbReference type="NCBI Taxonomy" id="120398"/>
    <lineage>
        <taxon>Eukaryota</taxon>
        <taxon>Sar</taxon>
        <taxon>Stramenopiles</taxon>
        <taxon>Oomycota</taxon>
        <taxon>Saprolegniomycetes</taxon>
        <taxon>Saprolegniales</taxon>
        <taxon>Verrucalvaceae</taxon>
        <taxon>Aphanomyces</taxon>
    </lineage>
</organism>
<dbReference type="PANTHER" id="PTHR23028">
    <property type="entry name" value="ACETYLTRANSFERASE"/>
    <property type="match status" value="1"/>
</dbReference>
<sequence>MHASFIQVEDDAEPSLDHLQAKEAAPLEEGGHPITYRPDIDGLRALAVIPVVIFHAYPELLPGGFIGVDIFFVISGYLISSILFKEHSDASFTYVDFYSRRIRRIFPAL</sequence>
<evidence type="ECO:0000256" key="1">
    <source>
        <dbReference type="SAM" id="Phobius"/>
    </source>
</evidence>
<evidence type="ECO:0000313" key="4">
    <source>
        <dbReference type="EMBL" id="KAF0698443.1"/>
    </source>
</evidence>
<dbReference type="Pfam" id="PF01757">
    <property type="entry name" value="Acyl_transf_3"/>
    <property type="match status" value="1"/>
</dbReference>
<reference evidence="4" key="1">
    <citation type="submission" date="2019-06" db="EMBL/GenBank/DDBJ databases">
        <title>Genomics analysis of Aphanomyces spp. identifies a new class of oomycete effector associated with host adaptation.</title>
        <authorList>
            <person name="Gaulin E."/>
        </authorList>
    </citation>
    <scope>NUCLEOTIDE SEQUENCE</scope>
    <source>
        <strain evidence="4">CBS 578.67</strain>
    </source>
</reference>